<evidence type="ECO:0000313" key="1">
    <source>
        <dbReference type="EMBL" id="EDW48259.1"/>
    </source>
</evidence>
<sequence>MENGAEGKRKASTAQSRQRHLGARIDIIIIIPGPIDDDDDDAATDGNAADAVIDVFATCFPKVFTLGITHVCHSVSKNDVRSSFKYGPPVRIGIAVLVLHTVGWLGWKAVNQGAESKEAVAKAQQEQLRAVFAEK</sequence>
<dbReference type="OMA" id="FATCFPK"/>
<dbReference type="EMBL" id="CH480816">
    <property type="protein sequence ID" value="EDW48259.1"/>
    <property type="molecule type" value="Genomic_DNA"/>
</dbReference>
<name>B4HMJ1_DROSE</name>
<accession>B4HMJ1</accession>
<proteinExistence type="predicted"/>
<dbReference type="AlphaFoldDB" id="B4HMJ1"/>
<dbReference type="HOGENOM" id="CLU_1887920_0_0_1"/>
<organism evidence="2">
    <name type="scientific">Drosophila sechellia</name>
    <name type="common">Fruit fly</name>
    <dbReference type="NCBI Taxonomy" id="7238"/>
    <lineage>
        <taxon>Eukaryota</taxon>
        <taxon>Metazoa</taxon>
        <taxon>Ecdysozoa</taxon>
        <taxon>Arthropoda</taxon>
        <taxon>Hexapoda</taxon>
        <taxon>Insecta</taxon>
        <taxon>Pterygota</taxon>
        <taxon>Neoptera</taxon>
        <taxon>Endopterygota</taxon>
        <taxon>Diptera</taxon>
        <taxon>Brachycera</taxon>
        <taxon>Muscomorpha</taxon>
        <taxon>Ephydroidea</taxon>
        <taxon>Drosophilidae</taxon>
        <taxon>Drosophila</taxon>
        <taxon>Sophophora</taxon>
    </lineage>
</organism>
<dbReference type="Proteomes" id="UP000001292">
    <property type="component" value="Unassembled WGS sequence"/>
</dbReference>
<gene>
    <name evidence="1" type="primary">Dsec\GM19999</name>
    <name evidence="1" type="ORF">Dsec_GM19999</name>
</gene>
<evidence type="ECO:0000313" key="2">
    <source>
        <dbReference type="Proteomes" id="UP000001292"/>
    </source>
</evidence>
<reference evidence="1 2" key="1">
    <citation type="journal article" date="2007" name="Nature">
        <title>Evolution of genes and genomes on the Drosophila phylogeny.</title>
        <authorList>
            <consortium name="Drosophila 12 Genomes Consortium"/>
            <person name="Clark A.G."/>
            <person name="Eisen M.B."/>
            <person name="Smith D.R."/>
            <person name="Bergman C.M."/>
            <person name="Oliver B."/>
            <person name="Markow T.A."/>
            <person name="Kaufman T.C."/>
            <person name="Kellis M."/>
            <person name="Gelbart W."/>
            <person name="Iyer V.N."/>
            <person name="Pollard D.A."/>
            <person name="Sackton T.B."/>
            <person name="Larracuente A.M."/>
            <person name="Singh N.D."/>
            <person name="Abad J.P."/>
            <person name="Abt D.N."/>
            <person name="Adryan B."/>
            <person name="Aguade M."/>
            <person name="Akashi H."/>
            <person name="Anderson W.W."/>
            <person name="Aquadro C.F."/>
            <person name="Ardell D.H."/>
            <person name="Arguello R."/>
            <person name="Artieri C.G."/>
            <person name="Barbash D.A."/>
            <person name="Barker D."/>
            <person name="Barsanti P."/>
            <person name="Batterham P."/>
            <person name="Batzoglou S."/>
            <person name="Begun D."/>
            <person name="Bhutkar A."/>
            <person name="Blanco E."/>
            <person name="Bosak S.A."/>
            <person name="Bradley R.K."/>
            <person name="Brand A.D."/>
            <person name="Brent M.R."/>
            <person name="Brooks A.N."/>
            <person name="Brown R.H."/>
            <person name="Butlin R.K."/>
            <person name="Caggese C."/>
            <person name="Calvi B.R."/>
            <person name="Bernardo de Carvalho A."/>
            <person name="Caspi A."/>
            <person name="Castrezana S."/>
            <person name="Celniker S.E."/>
            <person name="Chang J.L."/>
            <person name="Chapple C."/>
            <person name="Chatterji S."/>
            <person name="Chinwalla A."/>
            <person name="Civetta A."/>
            <person name="Clifton S.W."/>
            <person name="Comeron J.M."/>
            <person name="Costello J.C."/>
            <person name="Coyne J.A."/>
            <person name="Daub J."/>
            <person name="David R.G."/>
            <person name="Delcher A.L."/>
            <person name="Delehaunty K."/>
            <person name="Do C.B."/>
            <person name="Ebling H."/>
            <person name="Edwards K."/>
            <person name="Eickbush T."/>
            <person name="Evans J.D."/>
            <person name="Filipski A."/>
            <person name="Findeiss S."/>
            <person name="Freyhult E."/>
            <person name="Fulton L."/>
            <person name="Fulton R."/>
            <person name="Garcia A.C."/>
            <person name="Gardiner A."/>
            <person name="Garfield D.A."/>
            <person name="Garvin B.E."/>
            <person name="Gibson G."/>
            <person name="Gilbert D."/>
            <person name="Gnerre S."/>
            <person name="Godfrey J."/>
            <person name="Good R."/>
            <person name="Gotea V."/>
            <person name="Gravely B."/>
            <person name="Greenberg A.J."/>
            <person name="Griffiths-Jones S."/>
            <person name="Gross S."/>
            <person name="Guigo R."/>
            <person name="Gustafson E.A."/>
            <person name="Haerty W."/>
            <person name="Hahn M.W."/>
            <person name="Halligan D.L."/>
            <person name="Halpern A.L."/>
            <person name="Halter G.M."/>
            <person name="Han M.V."/>
            <person name="Heger A."/>
            <person name="Hillier L."/>
            <person name="Hinrichs A.S."/>
            <person name="Holmes I."/>
            <person name="Hoskins R.A."/>
            <person name="Hubisz M.J."/>
            <person name="Hultmark D."/>
            <person name="Huntley M.A."/>
            <person name="Jaffe D.B."/>
            <person name="Jagadeeshan S."/>
            <person name="Jeck W.R."/>
            <person name="Johnson J."/>
            <person name="Jones C.D."/>
            <person name="Jordan W.C."/>
            <person name="Karpen G.H."/>
            <person name="Kataoka E."/>
            <person name="Keightley P.D."/>
            <person name="Kheradpour P."/>
            <person name="Kirkness E.F."/>
            <person name="Koerich L.B."/>
            <person name="Kristiansen K."/>
            <person name="Kudrna D."/>
            <person name="Kulathinal R.J."/>
            <person name="Kumar S."/>
            <person name="Kwok R."/>
            <person name="Lander E."/>
            <person name="Langley C.H."/>
            <person name="Lapoint R."/>
            <person name="Lazzaro B.P."/>
            <person name="Lee S.J."/>
            <person name="Levesque L."/>
            <person name="Li R."/>
            <person name="Lin C.F."/>
            <person name="Lin M.F."/>
            <person name="Lindblad-Toh K."/>
            <person name="Llopart A."/>
            <person name="Long M."/>
            <person name="Low L."/>
            <person name="Lozovsky E."/>
            <person name="Lu J."/>
            <person name="Luo M."/>
            <person name="Machado C.A."/>
            <person name="Makalowski W."/>
            <person name="Marzo M."/>
            <person name="Matsuda M."/>
            <person name="Matzkin L."/>
            <person name="McAllister B."/>
            <person name="McBride C.S."/>
            <person name="McKernan B."/>
            <person name="McKernan K."/>
            <person name="Mendez-Lago M."/>
            <person name="Minx P."/>
            <person name="Mollenhauer M.U."/>
            <person name="Montooth K."/>
            <person name="Mount S.M."/>
            <person name="Mu X."/>
            <person name="Myers E."/>
            <person name="Negre B."/>
            <person name="Newfeld S."/>
            <person name="Nielsen R."/>
            <person name="Noor M.A."/>
            <person name="O'Grady P."/>
            <person name="Pachter L."/>
            <person name="Papaceit M."/>
            <person name="Parisi M.J."/>
            <person name="Parisi M."/>
            <person name="Parts L."/>
            <person name="Pedersen J.S."/>
            <person name="Pesole G."/>
            <person name="Phillippy A.M."/>
            <person name="Ponting C.P."/>
            <person name="Pop M."/>
            <person name="Porcelli D."/>
            <person name="Powell J.R."/>
            <person name="Prohaska S."/>
            <person name="Pruitt K."/>
            <person name="Puig M."/>
            <person name="Quesneville H."/>
            <person name="Ram K.R."/>
            <person name="Rand D."/>
            <person name="Rasmussen M.D."/>
            <person name="Reed L.K."/>
            <person name="Reenan R."/>
            <person name="Reily A."/>
            <person name="Remington K.A."/>
            <person name="Rieger T.T."/>
            <person name="Ritchie M.G."/>
            <person name="Robin C."/>
            <person name="Rogers Y.H."/>
            <person name="Rohde C."/>
            <person name="Rozas J."/>
            <person name="Rubenfield M.J."/>
            <person name="Ruiz A."/>
            <person name="Russo S."/>
            <person name="Salzberg S.L."/>
            <person name="Sanchez-Gracia A."/>
            <person name="Saranga D.J."/>
            <person name="Sato H."/>
            <person name="Schaeffer S.W."/>
            <person name="Schatz M.C."/>
            <person name="Schlenke T."/>
            <person name="Schwartz R."/>
            <person name="Segarra C."/>
            <person name="Singh R.S."/>
            <person name="Sirot L."/>
            <person name="Sirota M."/>
            <person name="Sisneros N.B."/>
            <person name="Smith C.D."/>
            <person name="Smith T.F."/>
            <person name="Spieth J."/>
            <person name="Stage D.E."/>
            <person name="Stark A."/>
            <person name="Stephan W."/>
            <person name="Strausberg R.L."/>
            <person name="Strempel S."/>
            <person name="Sturgill D."/>
            <person name="Sutton G."/>
            <person name="Sutton G.G."/>
            <person name="Tao W."/>
            <person name="Teichmann S."/>
            <person name="Tobari Y.N."/>
            <person name="Tomimura Y."/>
            <person name="Tsolas J.M."/>
            <person name="Valente V.L."/>
            <person name="Venter E."/>
            <person name="Venter J.C."/>
            <person name="Vicario S."/>
            <person name="Vieira F.G."/>
            <person name="Vilella A.J."/>
            <person name="Villasante A."/>
            <person name="Walenz B."/>
            <person name="Wang J."/>
            <person name="Wasserman M."/>
            <person name="Watts T."/>
            <person name="Wilson D."/>
            <person name="Wilson R.K."/>
            <person name="Wing R.A."/>
            <person name="Wolfner M.F."/>
            <person name="Wong A."/>
            <person name="Wong G.K."/>
            <person name="Wu C.I."/>
            <person name="Wu G."/>
            <person name="Yamamoto D."/>
            <person name="Yang H.P."/>
            <person name="Yang S.P."/>
            <person name="Yorke J.A."/>
            <person name="Yoshida K."/>
            <person name="Zdobnov E."/>
            <person name="Zhang P."/>
            <person name="Zhang Y."/>
            <person name="Zimin A.V."/>
            <person name="Baldwin J."/>
            <person name="Abdouelleil A."/>
            <person name="Abdulkadir J."/>
            <person name="Abebe A."/>
            <person name="Abera B."/>
            <person name="Abreu J."/>
            <person name="Acer S.C."/>
            <person name="Aftuck L."/>
            <person name="Alexander A."/>
            <person name="An P."/>
            <person name="Anderson E."/>
            <person name="Anderson S."/>
            <person name="Arachi H."/>
            <person name="Azer M."/>
            <person name="Bachantsang P."/>
            <person name="Barry A."/>
            <person name="Bayul T."/>
            <person name="Berlin A."/>
            <person name="Bessette D."/>
            <person name="Bloom T."/>
            <person name="Blye J."/>
            <person name="Boguslavskiy L."/>
            <person name="Bonnet C."/>
            <person name="Boukhgalter B."/>
            <person name="Bourzgui I."/>
            <person name="Brown A."/>
            <person name="Cahill P."/>
            <person name="Channer S."/>
            <person name="Cheshatsang Y."/>
            <person name="Chuda L."/>
            <person name="Citroen M."/>
            <person name="Collymore A."/>
            <person name="Cooke P."/>
            <person name="Costello M."/>
            <person name="D'Aco K."/>
            <person name="Daza R."/>
            <person name="De Haan G."/>
            <person name="DeGray S."/>
            <person name="DeMaso C."/>
            <person name="Dhargay N."/>
            <person name="Dooley K."/>
            <person name="Dooley E."/>
            <person name="Doricent M."/>
            <person name="Dorje P."/>
            <person name="Dorjee K."/>
            <person name="Dupes A."/>
            <person name="Elong R."/>
            <person name="Falk J."/>
            <person name="Farina A."/>
            <person name="Faro S."/>
            <person name="Ferguson D."/>
            <person name="Fisher S."/>
            <person name="Foley C.D."/>
            <person name="Franke A."/>
            <person name="Friedrich D."/>
            <person name="Gadbois L."/>
            <person name="Gearin G."/>
            <person name="Gearin C.R."/>
            <person name="Giannoukos G."/>
            <person name="Goode T."/>
            <person name="Graham J."/>
            <person name="Grandbois E."/>
            <person name="Grewal S."/>
            <person name="Gyaltsen K."/>
            <person name="Hafez N."/>
            <person name="Hagos B."/>
            <person name="Hall J."/>
            <person name="Henson C."/>
            <person name="Hollinger A."/>
            <person name="Honan T."/>
            <person name="Huard M.D."/>
            <person name="Hughes L."/>
            <person name="Hurhula B."/>
            <person name="Husby M.E."/>
            <person name="Kamat A."/>
            <person name="Kanga B."/>
            <person name="Kashin S."/>
            <person name="Khazanovich D."/>
            <person name="Kisner P."/>
            <person name="Lance K."/>
            <person name="Lara M."/>
            <person name="Lee W."/>
            <person name="Lennon N."/>
            <person name="Letendre F."/>
            <person name="LeVine R."/>
            <person name="Lipovsky A."/>
            <person name="Liu X."/>
            <person name="Liu J."/>
            <person name="Liu S."/>
            <person name="Lokyitsang T."/>
            <person name="Lokyitsang Y."/>
            <person name="Lubonja R."/>
            <person name="Lui A."/>
            <person name="MacDonald P."/>
            <person name="Magnisalis V."/>
            <person name="Maru K."/>
            <person name="Matthews C."/>
            <person name="McCusker W."/>
            <person name="McDonough S."/>
            <person name="Mehta T."/>
            <person name="Meldrim J."/>
            <person name="Meneus L."/>
            <person name="Mihai O."/>
            <person name="Mihalev A."/>
            <person name="Mihova T."/>
            <person name="Mittelman R."/>
            <person name="Mlenga V."/>
            <person name="Montmayeur A."/>
            <person name="Mulrain L."/>
            <person name="Navidi A."/>
            <person name="Naylor J."/>
            <person name="Negash T."/>
            <person name="Nguyen T."/>
            <person name="Nguyen N."/>
            <person name="Nicol R."/>
            <person name="Norbu C."/>
            <person name="Norbu N."/>
            <person name="Novod N."/>
            <person name="O'Neill B."/>
            <person name="Osman S."/>
            <person name="Markiewicz E."/>
            <person name="Oyono O.L."/>
            <person name="Patti C."/>
            <person name="Phunkhang P."/>
            <person name="Pierre F."/>
            <person name="Priest M."/>
            <person name="Raghuraman S."/>
            <person name="Rege F."/>
            <person name="Reyes R."/>
            <person name="Rise C."/>
            <person name="Rogov P."/>
            <person name="Ross K."/>
            <person name="Ryan E."/>
            <person name="Settipalli S."/>
            <person name="Shea T."/>
            <person name="Sherpa N."/>
            <person name="Shi L."/>
            <person name="Shih D."/>
            <person name="Sparrow T."/>
            <person name="Spaulding J."/>
            <person name="Stalker J."/>
            <person name="Stange-Thomann N."/>
            <person name="Stavropoulos S."/>
            <person name="Stone C."/>
            <person name="Strader C."/>
            <person name="Tesfaye S."/>
            <person name="Thomson T."/>
            <person name="Thoulutsang Y."/>
            <person name="Thoulutsang D."/>
            <person name="Topham K."/>
            <person name="Topping I."/>
            <person name="Tsamla T."/>
            <person name="Vassiliev H."/>
            <person name="Vo A."/>
            <person name="Wangchuk T."/>
            <person name="Wangdi T."/>
            <person name="Weiand M."/>
            <person name="Wilkinson J."/>
            <person name="Wilson A."/>
            <person name="Yadav S."/>
            <person name="Young G."/>
            <person name="Yu Q."/>
            <person name="Zembek L."/>
            <person name="Zhong D."/>
            <person name="Zimmer A."/>
            <person name="Zwirko Z."/>
            <person name="Jaffe D.B."/>
            <person name="Alvarez P."/>
            <person name="Brockman W."/>
            <person name="Butler J."/>
            <person name="Chin C."/>
            <person name="Gnerre S."/>
            <person name="Grabherr M."/>
            <person name="Kleber M."/>
            <person name="Mauceli E."/>
            <person name="MacCallum I."/>
        </authorList>
    </citation>
    <scope>NUCLEOTIDE SEQUENCE [LARGE SCALE GENOMIC DNA]</scope>
    <source>
        <strain evidence="2">Rob3c / Tucson 14021-0248.25</strain>
    </source>
</reference>
<keyword evidence="2" id="KW-1185">Reference proteome</keyword>
<protein>
    <submittedName>
        <fullName evidence="1">GM19999</fullName>
    </submittedName>
</protein>